<dbReference type="AlphaFoldDB" id="A0A5N4WHE4"/>
<evidence type="ECO:0000313" key="3">
    <source>
        <dbReference type="Proteomes" id="UP000325788"/>
    </source>
</evidence>
<keyword evidence="1" id="KW-0812">Transmembrane</keyword>
<feature type="transmembrane region" description="Helical" evidence="1">
    <location>
        <begin position="9"/>
        <end position="26"/>
    </location>
</feature>
<gene>
    <name evidence="2" type="ORF">F4W09_08595</name>
</gene>
<proteinExistence type="predicted"/>
<accession>A0A5N4WHE4</accession>
<feature type="transmembrane region" description="Helical" evidence="1">
    <location>
        <begin position="32"/>
        <end position="50"/>
    </location>
</feature>
<dbReference type="EMBL" id="VXLD01000004">
    <property type="protein sequence ID" value="KAB1855852.1"/>
    <property type="molecule type" value="Genomic_DNA"/>
</dbReference>
<reference evidence="2 3" key="1">
    <citation type="submission" date="2019-09" db="EMBL/GenBank/DDBJ databases">
        <title>Draft genome sequence of Acinetobacter tandoii W4-4-4 isolated from environmental water sample.</title>
        <authorList>
            <person name="Wee S.K."/>
            <person name="Yan B."/>
            <person name="Mustaffa S.B."/>
            <person name="Yap E.P.H."/>
        </authorList>
    </citation>
    <scope>NUCLEOTIDE SEQUENCE [LARGE SCALE GENOMIC DNA]</scope>
    <source>
        <strain evidence="2 3">W4-4-4</strain>
    </source>
</reference>
<protein>
    <submittedName>
        <fullName evidence="2">Uncharacterized protein</fullName>
    </submittedName>
</protein>
<dbReference type="Proteomes" id="UP000325788">
    <property type="component" value="Unassembled WGS sequence"/>
</dbReference>
<name>A0A5N4WHE4_9GAMM</name>
<evidence type="ECO:0000313" key="2">
    <source>
        <dbReference type="EMBL" id="KAB1855852.1"/>
    </source>
</evidence>
<sequence length="60" mass="6686">MKELILKIFFYLSIALTFCSFILAVYAQDLMFAGIGVLLAIAAVLLGLESKQFLANPFRK</sequence>
<keyword evidence="1" id="KW-1133">Transmembrane helix</keyword>
<keyword evidence="1" id="KW-0472">Membrane</keyword>
<organism evidence="2 3">
    <name type="scientific">Acinetobacter tandoii</name>
    <dbReference type="NCBI Taxonomy" id="202954"/>
    <lineage>
        <taxon>Bacteria</taxon>
        <taxon>Pseudomonadati</taxon>
        <taxon>Pseudomonadota</taxon>
        <taxon>Gammaproteobacteria</taxon>
        <taxon>Moraxellales</taxon>
        <taxon>Moraxellaceae</taxon>
        <taxon>Acinetobacter</taxon>
    </lineage>
</organism>
<evidence type="ECO:0000256" key="1">
    <source>
        <dbReference type="SAM" id="Phobius"/>
    </source>
</evidence>
<dbReference type="RefSeq" id="WP_016168350.1">
    <property type="nucleotide sequence ID" value="NZ_BBNK01000003.1"/>
</dbReference>
<comment type="caution">
    <text evidence="2">The sequence shown here is derived from an EMBL/GenBank/DDBJ whole genome shotgun (WGS) entry which is preliminary data.</text>
</comment>